<protein>
    <submittedName>
        <fullName evidence="2">Uncharacterized protein</fullName>
    </submittedName>
</protein>
<evidence type="ECO:0000313" key="3">
    <source>
        <dbReference type="Proteomes" id="UP001497382"/>
    </source>
</evidence>
<dbReference type="AlphaFoldDB" id="A0AAV2AKJ2"/>
<accession>A0AAV2AKJ2</accession>
<sequence>MEGGKKGDEKKAEGDCEKGGECEKVSKGDTEKEGAPAPTGPAAASSEGERKDSTTESLIQGIVLCDAIFLHSMSISIVAFVRVVLQS</sequence>
<name>A0AAV2AKJ2_9ARAC</name>
<keyword evidence="3" id="KW-1185">Reference proteome</keyword>
<reference evidence="2 3" key="1">
    <citation type="submission" date="2024-04" db="EMBL/GenBank/DDBJ databases">
        <authorList>
            <person name="Rising A."/>
            <person name="Reimegard J."/>
            <person name="Sonavane S."/>
            <person name="Akerstrom W."/>
            <person name="Nylinder S."/>
            <person name="Hedman E."/>
            <person name="Kallberg Y."/>
        </authorList>
    </citation>
    <scope>NUCLEOTIDE SEQUENCE [LARGE SCALE GENOMIC DNA]</scope>
</reference>
<feature type="compositionally biased region" description="Low complexity" evidence="1">
    <location>
        <begin position="35"/>
        <end position="46"/>
    </location>
</feature>
<dbReference type="EMBL" id="CAXIEN010000180">
    <property type="protein sequence ID" value="CAL1284513.1"/>
    <property type="molecule type" value="Genomic_DNA"/>
</dbReference>
<feature type="compositionally biased region" description="Basic and acidic residues" evidence="1">
    <location>
        <begin position="1"/>
        <end position="34"/>
    </location>
</feature>
<evidence type="ECO:0000313" key="2">
    <source>
        <dbReference type="EMBL" id="CAL1284513.1"/>
    </source>
</evidence>
<dbReference type="Proteomes" id="UP001497382">
    <property type="component" value="Unassembled WGS sequence"/>
</dbReference>
<gene>
    <name evidence="2" type="ORF">LARSCL_LOCUS13192</name>
</gene>
<proteinExistence type="predicted"/>
<organism evidence="2 3">
    <name type="scientific">Larinioides sclopetarius</name>
    <dbReference type="NCBI Taxonomy" id="280406"/>
    <lineage>
        <taxon>Eukaryota</taxon>
        <taxon>Metazoa</taxon>
        <taxon>Ecdysozoa</taxon>
        <taxon>Arthropoda</taxon>
        <taxon>Chelicerata</taxon>
        <taxon>Arachnida</taxon>
        <taxon>Araneae</taxon>
        <taxon>Araneomorphae</taxon>
        <taxon>Entelegynae</taxon>
        <taxon>Araneoidea</taxon>
        <taxon>Araneidae</taxon>
        <taxon>Larinioides</taxon>
    </lineage>
</organism>
<feature type="region of interest" description="Disordered" evidence="1">
    <location>
        <begin position="1"/>
        <end position="55"/>
    </location>
</feature>
<comment type="caution">
    <text evidence="2">The sequence shown here is derived from an EMBL/GenBank/DDBJ whole genome shotgun (WGS) entry which is preliminary data.</text>
</comment>
<evidence type="ECO:0000256" key="1">
    <source>
        <dbReference type="SAM" id="MobiDB-lite"/>
    </source>
</evidence>